<reference evidence="2" key="2">
    <citation type="submission" date="2020-11" db="EMBL/GenBank/DDBJ databases">
        <authorList>
            <person name="McCartney M.A."/>
            <person name="Auch B."/>
            <person name="Kono T."/>
            <person name="Mallez S."/>
            <person name="Becker A."/>
            <person name="Gohl D.M."/>
            <person name="Silverstein K.A.T."/>
            <person name="Koren S."/>
            <person name="Bechman K.B."/>
            <person name="Herman A."/>
            <person name="Abrahante J.E."/>
            <person name="Garbe J."/>
        </authorList>
    </citation>
    <scope>NUCLEOTIDE SEQUENCE</scope>
    <source>
        <strain evidence="2">Duluth1</strain>
        <tissue evidence="2">Whole animal</tissue>
    </source>
</reference>
<comment type="caution">
    <text evidence="2">The sequence shown here is derived from an EMBL/GenBank/DDBJ whole genome shotgun (WGS) entry which is preliminary data.</text>
</comment>
<accession>A0A9D4N6N6</accession>
<keyword evidence="3" id="KW-1185">Reference proteome</keyword>
<protein>
    <submittedName>
        <fullName evidence="2">Uncharacterized protein</fullName>
    </submittedName>
</protein>
<dbReference type="AlphaFoldDB" id="A0A9D4N6N6"/>
<evidence type="ECO:0000256" key="1">
    <source>
        <dbReference type="SAM" id="MobiDB-lite"/>
    </source>
</evidence>
<feature type="region of interest" description="Disordered" evidence="1">
    <location>
        <begin position="38"/>
        <end position="57"/>
    </location>
</feature>
<dbReference type="Proteomes" id="UP000828390">
    <property type="component" value="Unassembled WGS sequence"/>
</dbReference>
<organism evidence="2 3">
    <name type="scientific">Dreissena polymorpha</name>
    <name type="common">Zebra mussel</name>
    <name type="synonym">Mytilus polymorpha</name>
    <dbReference type="NCBI Taxonomy" id="45954"/>
    <lineage>
        <taxon>Eukaryota</taxon>
        <taxon>Metazoa</taxon>
        <taxon>Spiralia</taxon>
        <taxon>Lophotrochozoa</taxon>
        <taxon>Mollusca</taxon>
        <taxon>Bivalvia</taxon>
        <taxon>Autobranchia</taxon>
        <taxon>Heteroconchia</taxon>
        <taxon>Euheterodonta</taxon>
        <taxon>Imparidentia</taxon>
        <taxon>Neoheterodontei</taxon>
        <taxon>Myida</taxon>
        <taxon>Dreissenoidea</taxon>
        <taxon>Dreissenidae</taxon>
        <taxon>Dreissena</taxon>
    </lineage>
</organism>
<evidence type="ECO:0000313" key="2">
    <source>
        <dbReference type="EMBL" id="KAH3888249.1"/>
    </source>
</evidence>
<dbReference type="EMBL" id="JAIWYP010000001">
    <property type="protein sequence ID" value="KAH3888249.1"/>
    <property type="molecule type" value="Genomic_DNA"/>
</dbReference>
<name>A0A9D4N6N6_DREPO</name>
<evidence type="ECO:0000313" key="3">
    <source>
        <dbReference type="Proteomes" id="UP000828390"/>
    </source>
</evidence>
<proteinExistence type="predicted"/>
<sequence length="57" mass="6672">MIDFACHDQLLVRYFWSKENSCFACVDAIGMKRRFPDRADRTDHSESMGSADDLFHK</sequence>
<gene>
    <name evidence="2" type="ORF">DPMN_012281</name>
</gene>
<reference evidence="2" key="1">
    <citation type="journal article" date="2019" name="bioRxiv">
        <title>The Genome of the Zebra Mussel, Dreissena polymorpha: A Resource for Invasive Species Research.</title>
        <authorList>
            <person name="McCartney M.A."/>
            <person name="Auch B."/>
            <person name="Kono T."/>
            <person name="Mallez S."/>
            <person name="Zhang Y."/>
            <person name="Obille A."/>
            <person name="Becker A."/>
            <person name="Abrahante J.E."/>
            <person name="Garbe J."/>
            <person name="Badalamenti J.P."/>
            <person name="Herman A."/>
            <person name="Mangelson H."/>
            <person name="Liachko I."/>
            <person name="Sullivan S."/>
            <person name="Sone E.D."/>
            <person name="Koren S."/>
            <person name="Silverstein K.A.T."/>
            <person name="Beckman K.B."/>
            <person name="Gohl D.M."/>
        </authorList>
    </citation>
    <scope>NUCLEOTIDE SEQUENCE</scope>
    <source>
        <strain evidence="2">Duluth1</strain>
        <tissue evidence="2">Whole animal</tissue>
    </source>
</reference>